<dbReference type="CDD" id="cd06325">
    <property type="entry name" value="PBP1_ABC_unchar_transporter"/>
    <property type="match status" value="1"/>
</dbReference>
<evidence type="ECO:0000256" key="1">
    <source>
        <dbReference type="SAM" id="SignalP"/>
    </source>
</evidence>
<sequence length="326" mass="34330">MKVATLIRAGMLALATAAAPVAHAADMKTIAISTIVEVPSLMDGKQGIIDALADRGYIEGETLQIEYQNANGSMPTQQQIAKKFVGNAPDVIVPITTPTAQAMVASTKDIPIVFVMVTDPLKAKLIERYEQPGANVTGVSDAAPIGQQLNLMLEFLPDMKTVGFVYNPGLDNALAALAVLKEEAEKRNLTVVESAAPTTNEVILATKKLIGKVDAVYVPDDTTVVAAMEAIVKIGWDVKMPIFSGETSGVERGAAASVGLNYYAVGRLAGDMVADVLDGKPVGTIDAVIAKDLNDKFETLINKSSAEKMGLTVPQSTLDAATKIFE</sequence>
<dbReference type="PANTHER" id="PTHR35271">
    <property type="entry name" value="ABC TRANSPORTER, SUBSTRATE-BINDING LIPOPROTEIN-RELATED"/>
    <property type="match status" value="1"/>
</dbReference>
<reference evidence="2" key="1">
    <citation type="submission" date="2022-10" db="EMBL/GenBank/DDBJ databases">
        <title>Hoeflea sp. G2-23, isolated from marine algae.</title>
        <authorList>
            <person name="Kristyanto S."/>
            <person name="Kim J.M."/>
            <person name="Jeon C.O."/>
        </authorList>
    </citation>
    <scope>NUCLEOTIDE SEQUENCE</scope>
    <source>
        <strain evidence="2">G2-23</strain>
    </source>
</reference>
<feature type="chain" id="PRO_5046940618" evidence="1">
    <location>
        <begin position="25"/>
        <end position="326"/>
    </location>
</feature>
<feature type="signal peptide" evidence="1">
    <location>
        <begin position="1"/>
        <end position="24"/>
    </location>
</feature>
<organism evidence="2 3">
    <name type="scientific">Hoeflea algicola</name>
    <dbReference type="NCBI Taxonomy" id="2983763"/>
    <lineage>
        <taxon>Bacteria</taxon>
        <taxon>Pseudomonadati</taxon>
        <taxon>Pseudomonadota</taxon>
        <taxon>Alphaproteobacteria</taxon>
        <taxon>Hyphomicrobiales</taxon>
        <taxon>Rhizobiaceae</taxon>
        <taxon>Hoeflea</taxon>
    </lineage>
</organism>
<dbReference type="Proteomes" id="UP001073227">
    <property type="component" value="Unassembled WGS sequence"/>
</dbReference>
<keyword evidence="1" id="KW-0732">Signal</keyword>
<proteinExistence type="predicted"/>
<dbReference type="Gene3D" id="3.40.50.2300">
    <property type="match status" value="2"/>
</dbReference>
<dbReference type="Pfam" id="PF04392">
    <property type="entry name" value="ABC_sub_bind"/>
    <property type="match status" value="1"/>
</dbReference>
<dbReference type="SUPFAM" id="SSF53822">
    <property type="entry name" value="Periplasmic binding protein-like I"/>
    <property type="match status" value="1"/>
</dbReference>
<name>A0ABT3ZEZ4_9HYPH</name>
<evidence type="ECO:0000313" key="2">
    <source>
        <dbReference type="EMBL" id="MCY0150371.1"/>
    </source>
</evidence>
<gene>
    <name evidence="2" type="ORF">OEG84_22350</name>
</gene>
<evidence type="ECO:0000313" key="3">
    <source>
        <dbReference type="Proteomes" id="UP001073227"/>
    </source>
</evidence>
<protein>
    <submittedName>
        <fullName evidence="2">ABC transporter substrate-binding protein</fullName>
    </submittedName>
</protein>
<dbReference type="EMBL" id="JAOVZR010000001">
    <property type="protein sequence ID" value="MCY0150371.1"/>
    <property type="molecule type" value="Genomic_DNA"/>
</dbReference>
<dbReference type="PANTHER" id="PTHR35271:SF1">
    <property type="entry name" value="ABC TRANSPORTER, SUBSTRATE-BINDING LIPOPROTEIN"/>
    <property type="match status" value="1"/>
</dbReference>
<dbReference type="RefSeq" id="WP_267655805.1">
    <property type="nucleotide sequence ID" value="NZ_JAOVZR010000001.1"/>
</dbReference>
<dbReference type="InterPro" id="IPR007487">
    <property type="entry name" value="ABC_transpt-TYRBP-like"/>
</dbReference>
<accession>A0ABT3ZEZ4</accession>
<keyword evidence="3" id="KW-1185">Reference proteome</keyword>
<dbReference type="InterPro" id="IPR028082">
    <property type="entry name" value="Peripla_BP_I"/>
</dbReference>
<comment type="caution">
    <text evidence="2">The sequence shown here is derived from an EMBL/GenBank/DDBJ whole genome shotgun (WGS) entry which is preliminary data.</text>
</comment>